<organism evidence="2 3">
    <name type="scientific">Ilyodon furcidens</name>
    <name type="common">goldbreast splitfin</name>
    <dbReference type="NCBI Taxonomy" id="33524"/>
    <lineage>
        <taxon>Eukaryota</taxon>
        <taxon>Metazoa</taxon>
        <taxon>Chordata</taxon>
        <taxon>Craniata</taxon>
        <taxon>Vertebrata</taxon>
        <taxon>Euteleostomi</taxon>
        <taxon>Actinopterygii</taxon>
        <taxon>Neopterygii</taxon>
        <taxon>Teleostei</taxon>
        <taxon>Neoteleostei</taxon>
        <taxon>Acanthomorphata</taxon>
        <taxon>Ovalentaria</taxon>
        <taxon>Atherinomorphae</taxon>
        <taxon>Cyprinodontiformes</taxon>
        <taxon>Goodeidae</taxon>
        <taxon>Ilyodon</taxon>
    </lineage>
</organism>
<keyword evidence="3" id="KW-1185">Reference proteome</keyword>
<accession>A0ABV0UMI2</accession>
<evidence type="ECO:0000313" key="3">
    <source>
        <dbReference type="Proteomes" id="UP001482620"/>
    </source>
</evidence>
<dbReference type="Proteomes" id="UP001482620">
    <property type="component" value="Unassembled WGS sequence"/>
</dbReference>
<evidence type="ECO:0000313" key="2">
    <source>
        <dbReference type="EMBL" id="MEQ2246271.1"/>
    </source>
</evidence>
<evidence type="ECO:0000256" key="1">
    <source>
        <dbReference type="SAM" id="Phobius"/>
    </source>
</evidence>
<sequence>MMDDYNLSFWLYLAVVTVLVGGGIKKILASNLSTGPTLVAWLGATVLVERLWAFCLPAMLLLVLLTLIGYIYLRSRTGPPPTLPVQGKAVFITGKKKFHLLSEVCWTPRCGDEFRAECMQLVSG</sequence>
<name>A0ABV0UMI2_9TELE</name>
<reference evidence="2 3" key="1">
    <citation type="submission" date="2021-06" db="EMBL/GenBank/DDBJ databases">
        <authorList>
            <person name="Palmer J.M."/>
        </authorList>
    </citation>
    <scope>NUCLEOTIDE SEQUENCE [LARGE SCALE GENOMIC DNA]</scope>
    <source>
        <strain evidence="3">if_2019</strain>
        <tissue evidence="2">Muscle</tissue>
    </source>
</reference>
<keyword evidence="1" id="KW-1133">Transmembrane helix</keyword>
<keyword evidence="1" id="KW-0472">Membrane</keyword>
<comment type="caution">
    <text evidence="2">The sequence shown here is derived from an EMBL/GenBank/DDBJ whole genome shotgun (WGS) entry which is preliminary data.</text>
</comment>
<feature type="transmembrane region" description="Helical" evidence="1">
    <location>
        <begin position="7"/>
        <end position="24"/>
    </location>
</feature>
<feature type="transmembrane region" description="Helical" evidence="1">
    <location>
        <begin position="51"/>
        <end position="73"/>
    </location>
</feature>
<protein>
    <submittedName>
        <fullName evidence="2">Uncharacterized protein</fullName>
    </submittedName>
</protein>
<proteinExistence type="predicted"/>
<gene>
    <name evidence="2" type="ORF">ILYODFUR_036707</name>
</gene>
<dbReference type="EMBL" id="JAHRIQ010077129">
    <property type="protein sequence ID" value="MEQ2246271.1"/>
    <property type="molecule type" value="Genomic_DNA"/>
</dbReference>
<keyword evidence="1" id="KW-0812">Transmembrane</keyword>